<evidence type="ECO:0000313" key="2">
    <source>
        <dbReference type="Proteomes" id="UP000288623"/>
    </source>
</evidence>
<gene>
    <name evidence="1" type="ORF">QI30_02740</name>
</gene>
<sequence length="206" mass="23481">MGERLNLALNFDGIIVANVYYHWSATTFESICMAIDIVKRLQRGLPTLAYDNVLLADFGLTTESDAGYNEESLQYMTAHYPQHSFRKPQSRTYGLIGITPQDKEKNAAFADATVTIRIDAKKEMVIDMGIIEGYPDYATFEREFIDEYELEDVEGVDLNTVLPAGLDFYKLTLDEARILAKAFYEIEDAAPTYFTYGHKIYPYLTM</sequence>
<dbReference type="RefSeq" id="WP_126989420.1">
    <property type="nucleotide sequence ID" value="NZ_JTFC01000008.1"/>
</dbReference>
<accession>A0A433RXT0</accession>
<dbReference type="AlphaFoldDB" id="A0A433RXT0"/>
<protein>
    <submittedName>
        <fullName evidence="1">Uncharacterized protein</fullName>
    </submittedName>
</protein>
<proteinExistence type="predicted"/>
<dbReference type="Proteomes" id="UP000288623">
    <property type="component" value="Unassembled WGS sequence"/>
</dbReference>
<dbReference type="OrthoDB" id="3036095at2"/>
<dbReference type="EMBL" id="JTFC01000008">
    <property type="protein sequence ID" value="RUS58083.1"/>
    <property type="molecule type" value="Genomic_DNA"/>
</dbReference>
<comment type="caution">
    <text evidence="1">The sequence shown here is derived from an EMBL/GenBank/DDBJ whole genome shotgun (WGS) entry which is preliminary data.</text>
</comment>
<keyword evidence="2" id="KW-1185">Reference proteome</keyword>
<organism evidence="1 2">
    <name type="scientific">Candidatus Kurthia intestinigallinarum</name>
    <dbReference type="NCBI Taxonomy" id="1562256"/>
    <lineage>
        <taxon>Bacteria</taxon>
        <taxon>Bacillati</taxon>
        <taxon>Bacillota</taxon>
        <taxon>Bacilli</taxon>
        <taxon>Bacillales</taxon>
        <taxon>Caryophanaceae</taxon>
        <taxon>Kurthia</taxon>
    </lineage>
</organism>
<reference evidence="1 2" key="1">
    <citation type="submission" date="2014-11" db="EMBL/GenBank/DDBJ databases">
        <title>Genome sequence and analysis of novel Kurthia sp.</title>
        <authorList>
            <person name="Lawson J.N."/>
            <person name="Gonzalez J.E."/>
            <person name="Rinauldi L."/>
            <person name="Xuan Z."/>
            <person name="Firman A."/>
            <person name="Shaddox L."/>
            <person name="Trudeau A."/>
            <person name="Shah S."/>
            <person name="Reiman D."/>
        </authorList>
    </citation>
    <scope>NUCLEOTIDE SEQUENCE [LARGE SCALE GENOMIC DNA]</scope>
    <source>
        <strain evidence="1 2">3B1D</strain>
    </source>
</reference>
<evidence type="ECO:0000313" key="1">
    <source>
        <dbReference type="EMBL" id="RUS58083.1"/>
    </source>
</evidence>
<name>A0A433RXT0_9BACL</name>